<protein>
    <submittedName>
        <fullName evidence="1">HNH endonuclease</fullName>
    </submittedName>
</protein>
<keyword evidence="1" id="KW-0378">Hydrolase</keyword>
<dbReference type="InterPro" id="IPR015300">
    <property type="entry name" value="DNA-bd_pseudobarrel_sf"/>
</dbReference>
<sequence length="280" mass="32522">MQITSSKIPFNYKTIKITQSRLNKGLLAIPVSLIDYFPKQKGKIYIATGINNKVSIKAFTPYTSSSRECRIGGMRDFYEKFNLKDGDEIVVQVLDINKYRILTEKQFEDMVKGAEKEFDESESETVARSKLEAISKIVNITPKETLWSEYSRLTKMEAKERIQKTIKPREVKESAPPSIRKLLTEIYDGKCQITGFGFLMKNGKPYFEVHHIRPELGNHIKNILVVSPNVHAQFTYALIEESFDNDGWLRRVKFNDKIFMVNHIIDKIPKEFEKEVHFET</sequence>
<keyword evidence="1" id="KW-0255">Endonuclease</keyword>
<keyword evidence="1" id="KW-0540">Nuclease</keyword>
<dbReference type="Proteomes" id="UP000230802">
    <property type="component" value="Unassembled WGS sequence"/>
</dbReference>
<accession>A0A2H0C3Y7</accession>
<dbReference type="AlphaFoldDB" id="A0A2H0C3Y7"/>
<dbReference type="InterPro" id="IPR003615">
    <property type="entry name" value="HNH_nuc"/>
</dbReference>
<dbReference type="EMBL" id="PCTD01000065">
    <property type="protein sequence ID" value="PIP64624.1"/>
    <property type="molecule type" value="Genomic_DNA"/>
</dbReference>
<dbReference type="SUPFAM" id="SSF101936">
    <property type="entry name" value="DNA-binding pseudobarrel domain"/>
    <property type="match status" value="1"/>
</dbReference>
<reference evidence="1 2" key="1">
    <citation type="submission" date="2017-09" db="EMBL/GenBank/DDBJ databases">
        <title>Depth-based differentiation of microbial function through sediment-hosted aquifers and enrichment of novel symbionts in the deep terrestrial subsurface.</title>
        <authorList>
            <person name="Probst A.J."/>
            <person name="Ladd B."/>
            <person name="Jarett J.K."/>
            <person name="Geller-Mcgrath D.E."/>
            <person name="Sieber C.M."/>
            <person name="Emerson J.B."/>
            <person name="Anantharaman K."/>
            <person name="Thomas B.C."/>
            <person name="Malmstrom R."/>
            <person name="Stieglmeier M."/>
            <person name="Klingl A."/>
            <person name="Woyke T."/>
            <person name="Ryan C.M."/>
            <person name="Banfield J.F."/>
        </authorList>
    </citation>
    <scope>NUCLEOTIDE SEQUENCE [LARGE SCALE GENOMIC DNA]</scope>
    <source>
        <strain evidence="1">CG22_combo_CG10-13_8_21_14_all_33_16</strain>
    </source>
</reference>
<dbReference type="CDD" id="cd00085">
    <property type="entry name" value="HNHc"/>
    <property type="match status" value="1"/>
</dbReference>
<comment type="caution">
    <text evidence="1">The sequence shown here is derived from an EMBL/GenBank/DDBJ whole genome shotgun (WGS) entry which is preliminary data.</text>
</comment>
<dbReference type="GO" id="GO:0004519">
    <property type="term" value="F:endonuclease activity"/>
    <property type="evidence" value="ECO:0007669"/>
    <property type="project" value="UniProtKB-KW"/>
</dbReference>
<evidence type="ECO:0000313" key="2">
    <source>
        <dbReference type="Proteomes" id="UP000230802"/>
    </source>
</evidence>
<name>A0A2H0C3Y7_9BACT</name>
<evidence type="ECO:0000313" key="1">
    <source>
        <dbReference type="EMBL" id="PIP64624.1"/>
    </source>
</evidence>
<proteinExistence type="predicted"/>
<organism evidence="1 2">
    <name type="scientific">Candidatus Roizmanbacteria bacterium CG22_combo_CG10-13_8_21_14_all_33_16</name>
    <dbReference type="NCBI Taxonomy" id="1974859"/>
    <lineage>
        <taxon>Bacteria</taxon>
        <taxon>Candidatus Roizmaniibacteriota</taxon>
    </lineage>
</organism>
<gene>
    <name evidence="1" type="ORF">COW96_01500</name>
</gene>